<evidence type="ECO:0000313" key="2">
    <source>
        <dbReference type="EMBL" id="GJG34834.1"/>
    </source>
</evidence>
<gene>
    <name evidence="3" type="ORF">E7101_09285</name>
    <name evidence="2" type="ORF">PRMUPPPA20_29430</name>
</gene>
<evidence type="ECO:0000313" key="3">
    <source>
        <dbReference type="EMBL" id="MBE6271131.1"/>
    </source>
</evidence>
<dbReference type="RefSeq" id="WP_049769165.1">
    <property type="nucleotide sequence ID" value="NZ_BPTT01000001.1"/>
</dbReference>
<dbReference type="Proteomes" id="UP000806522">
    <property type="component" value="Unassembled WGS sequence"/>
</dbReference>
<dbReference type="EMBL" id="BPTT01000001">
    <property type="protein sequence ID" value="GJG34834.1"/>
    <property type="molecule type" value="Genomic_DNA"/>
</dbReference>
<dbReference type="AlphaFoldDB" id="A0A1H6LN73"/>
<protein>
    <submittedName>
        <fullName evidence="3">Helix-turn-helix transcriptional regulator</fullName>
    </submittedName>
</protein>
<dbReference type="SUPFAM" id="SSF47413">
    <property type="entry name" value="lambda repressor-like DNA-binding domains"/>
    <property type="match status" value="1"/>
</dbReference>
<dbReference type="InterPro" id="IPR001387">
    <property type="entry name" value="Cro/C1-type_HTH"/>
</dbReference>
<comment type="caution">
    <text evidence="3">The sequence shown here is derived from an EMBL/GenBank/DDBJ whole genome shotgun (WGS) entry which is preliminary data.</text>
</comment>
<reference evidence="3" key="1">
    <citation type="submission" date="2019-04" db="EMBL/GenBank/DDBJ databases">
        <title>Evolution of Biomass-Degrading Anaerobic Consortia Revealed by Metagenomics.</title>
        <authorList>
            <person name="Peng X."/>
        </authorList>
    </citation>
    <scope>NUCLEOTIDE SEQUENCE</scope>
    <source>
        <strain evidence="3">SIG140</strain>
    </source>
</reference>
<dbReference type="Gene3D" id="1.10.260.40">
    <property type="entry name" value="lambda repressor-like DNA-binding domains"/>
    <property type="match status" value="1"/>
</dbReference>
<dbReference type="EMBL" id="SUYC01000009">
    <property type="protein sequence ID" value="MBE6271131.1"/>
    <property type="molecule type" value="Genomic_DNA"/>
</dbReference>
<sequence>MWTELSDPAILQKMGRRIRDYRMRMEMTQSELAEKSGVSMGTIVRVEQGNPISTLLLISILRTMGLLENLEVLLPELSISPLQMRKLQGKKVQRIRHKKEE</sequence>
<organism evidence="3 4">
    <name type="scientific">Xylanibacter ruminicola</name>
    <name type="common">Prevotella ruminicola</name>
    <dbReference type="NCBI Taxonomy" id="839"/>
    <lineage>
        <taxon>Bacteria</taxon>
        <taxon>Pseudomonadati</taxon>
        <taxon>Bacteroidota</taxon>
        <taxon>Bacteroidia</taxon>
        <taxon>Bacteroidales</taxon>
        <taxon>Prevotellaceae</taxon>
        <taxon>Xylanibacter</taxon>
    </lineage>
</organism>
<dbReference type="CDD" id="cd00093">
    <property type="entry name" value="HTH_XRE"/>
    <property type="match status" value="1"/>
</dbReference>
<name>A0A1H6LN73_XYLRU</name>
<dbReference type="Proteomes" id="UP000887097">
    <property type="component" value="Unassembled WGS sequence"/>
</dbReference>
<accession>A0A1H6LN73</accession>
<dbReference type="PROSITE" id="PS50943">
    <property type="entry name" value="HTH_CROC1"/>
    <property type="match status" value="1"/>
</dbReference>
<dbReference type="Pfam" id="PF01381">
    <property type="entry name" value="HTH_3"/>
    <property type="match status" value="1"/>
</dbReference>
<feature type="domain" description="HTH cro/C1-type" evidence="1">
    <location>
        <begin position="18"/>
        <end position="70"/>
    </location>
</feature>
<dbReference type="GeneID" id="31501959"/>
<dbReference type="GO" id="GO:0003677">
    <property type="term" value="F:DNA binding"/>
    <property type="evidence" value="ECO:0007669"/>
    <property type="project" value="InterPro"/>
</dbReference>
<dbReference type="InterPro" id="IPR010982">
    <property type="entry name" value="Lambda_DNA-bd_dom_sf"/>
</dbReference>
<evidence type="ECO:0000259" key="1">
    <source>
        <dbReference type="PROSITE" id="PS50943"/>
    </source>
</evidence>
<proteinExistence type="predicted"/>
<dbReference type="SMART" id="SM00530">
    <property type="entry name" value="HTH_XRE"/>
    <property type="match status" value="1"/>
</dbReference>
<reference evidence="2" key="2">
    <citation type="submission" date="2021-08" db="EMBL/GenBank/DDBJ databases">
        <title>Prevotella lacticifex sp. nov., isolated from rumen of cow.</title>
        <authorList>
            <person name="Shinkai T."/>
            <person name="Ikeyama N."/>
            <person name="Kumagai M."/>
            <person name="Ohmori H."/>
            <person name="Sakamoto M."/>
            <person name="Ohkuma M."/>
            <person name="Mitsumori M."/>
        </authorList>
    </citation>
    <scope>NUCLEOTIDE SEQUENCE</scope>
    <source>
        <strain evidence="2">JCM 8259</strain>
    </source>
</reference>
<evidence type="ECO:0000313" key="4">
    <source>
        <dbReference type="Proteomes" id="UP000806522"/>
    </source>
</evidence>